<feature type="transmembrane region" description="Helical" evidence="1">
    <location>
        <begin position="13"/>
        <end position="38"/>
    </location>
</feature>
<reference evidence="3" key="2">
    <citation type="journal article" date="2008" name="Nucleic Acids Res.">
        <title>The rice annotation project database (RAP-DB): 2008 update.</title>
        <authorList>
            <consortium name="The rice annotation project (RAP)"/>
        </authorList>
    </citation>
    <scope>GENOME REANNOTATION</scope>
    <source>
        <strain evidence="3">cv. Nipponbare</strain>
    </source>
</reference>
<proteinExistence type="predicted"/>
<keyword evidence="1" id="KW-0472">Membrane</keyword>
<keyword evidence="1" id="KW-1133">Transmembrane helix</keyword>
<dbReference type="EMBL" id="AP003540">
    <property type="protein sequence ID" value="BAD68533.1"/>
    <property type="molecule type" value="Genomic_DNA"/>
</dbReference>
<accession>Q5VPU2</accession>
<evidence type="ECO:0000313" key="2">
    <source>
        <dbReference type="EMBL" id="BAD68533.1"/>
    </source>
</evidence>
<protein>
    <submittedName>
        <fullName evidence="2">Uncharacterized protein</fullName>
    </submittedName>
</protein>
<dbReference type="AlphaFoldDB" id="Q5VPU2"/>
<gene>
    <name evidence="2" type="primary">P0450D12.25</name>
</gene>
<dbReference type="Proteomes" id="UP000000763">
    <property type="component" value="Chromosome 6"/>
</dbReference>
<organism evidence="2 3">
    <name type="scientific">Oryza sativa subsp. japonica</name>
    <name type="common">Rice</name>
    <dbReference type="NCBI Taxonomy" id="39947"/>
    <lineage>
        <taxon>Eukaryota</taxon>
        <taxon>Viridiplantae</taxon>
        <taxon>Streptophyta</taxon>
        <taxon>Embryophyta</taxon>
        <taxon>Tracheophyta</taxon>
        <taxon>Spermatophyta</taxon>
        <taxon>Magnoliopsida</taxon>
        <taxon>Liliopsida</taxon>
        <taxon>Poales</taxon>
        <taxon>Poaceae</taxon>
        <taxon>BOP clade</taxon>
        <taxon>Oryzoideae</taxon>
        <taxon>Oryzeae</taxon>
        <taxon>Oryzinae</taxon>
        <taxon>Oryza</taxon>
        <taxon>Oryza sativa</taxon>
    </lineage>
</organism>
<dbReference type="PROSITE" id="PS51257">
    <property type="entry name" value="PROKAR_LIPOPROTEIN"/>
    <property type="match status" value="1"/>
</dbReference>
<evidence type="ECO:0000256" key="1">
    <source>
        <dbReference type="SAM" id="Phobius"/>
    </source>
</evidence>
<keyword evidence="1" id="KW-0812">Transmembrane</keyword>
<sequence>MQTKYNNAYEDKIIANIAVVAGCSLDVGFCGGSAWSALRRKAYGSGWRQAQTSTLTLAVPAQKQTLLARAWSVTKPL</sequence>
<evidence type="ECO:0000313" key="3">
    <source>
        <dbReference type="Proteomes" id="UP000000763"/>
    </source>
</evidence>
<reference evidence="3" key="1">
    <citation type="journal article" date="2005" name="Nature">
        <title>The map-based sequence of the rice genome.</title>
        <authorList>
            <consortium name="International rice genome sequencing project (IRGSP)"/>
            <person name="Matsumoto T."/>
            <person name="Wu J."/>
            <person name="Kanamori H."/>
            <person name="Katayose Y."/>
            <person name="Fujisawa M."/>
            <person name="Namiki N."/>
            <person name="Mizuno H."/>
            <person name="Yamamoto K."/>
            <person name="Antonio B.A."/>
            <person name="Baba T."/>
            <person name="Sakata K."/>
            <person name="Nagamura Y."/>
            <person name="Aoki H."/>
            <person name="Arikawa K."/>
            <person name="Arita K."/>
            <person name="Bito T."/>
            <person name="Chiden Y."/>
            <person name="Fujitsuka N."/>
            <person name="Fukunaka R."/>
            <person name="Hamada M."/>
            <person name="Harada C."/>
            <person name="Hayashi A."/>
            <person name="Hijishita S."/>
            <person name="Honda M."/>
            <person name="Hosokawa S."/>
            <person name="Ichikawa Y."/>
            <person name="Idonuma A."/>
            <person name="Iijima M."/>
            <person name="Ikeda M."/>
            <person name="Ikeno M."/>
            <person name="Ito K."/>
            <person name="Ito S."/>
            <person name="Ito T."/>
            <person name="Ito Y."/>
            <person name="Ito Y."/>
            <person name="Iwabuchi A."/>
            <person name="Kamiya K."/>
            <person name="Karasawa W."/>
            <person name="Kurita K."/>
            <person name="Katagiri S."/>
            <person name="Kikuta A."/>
            <person name="Kobayashi H."/>
            <person name="Kobayashi N."/>
            <person name="Machita K."/>
            <person name="Maehara T."/>
            <person name="Masukawa M."/>
            <person name="Mizubayashi T."/>
            <person name="Mukai Y."/>
            <person name="Nagasaki H."/>
            <person name="Nagata Y."/>
            <person name="Naito S."/>
            <person name="Nakashima M."/>
            <person name="Nakama Y."/>
            <person name="Nakamichi Y."/>
            <person name="Nakamura M."/>
            <person name="Meguro A."/>
            <person name="Negishi M."/>
            <person name="Ohta I."/>
            <person name="Ohta T."/>
            <person name="Okamoto M."/>
            <person name="Ono N."/>
            <person name="Saji S."/>
            <person name="Sakaguchi M."/>
            <person name="Sakai K."/>
            <person name="Shibata M."/>
            <person name="Shimokawa T."/>
            <person name="Song J."/>
            <person name="Takazaki Y."/>
            <person name="Terasawa K."/>
            <person name="Tsugane M."/>
            <person name="Tsuji K."/>
            <person name="Ueda S."/>
            <person name="Waki K."/>
            <person name="Yamagata H."/>
            <person name="Yamamoto M."/>
            <person name="Yamamoto S."/>
            <person name="Yamane H."/>
            <person name="Yoshiki S."/>
            <person name="Yoshihara R."/>
            <person name="Yukawa K."/>
            <person name="Zhong H."/>
            <person name="Yano M."/>
            <person name="Yuan Q."/>
            <person name="Ouyang S."/>
            <person name="Liu J."/>
            <person name="Jones K.M."/>
            <person name="Gansberger K."/>
            <person name="Moffat K."/>
            <person name="Hill J."/>
            <person name="Bera J."/>
            <person name="Fadrosh D."/>
            <person name="Jin S."/>
            <person name="Johri S."/>
            <person name="Kim M."/>
            <person name="Overton L."/>
            <person name="Reardon M."/>
            <person name="Tsitrin T."/>
            <person name="Vuong H."/>
            <person name="Weaver B."/>
            <person name="Ciecko A."/>
            <person name="Tallon L."/>
            <person name="Jackson J."/>
            <person name="Pai G."/>
            <person name="Aken S.V."/>
            <person name="Utterback T."/>
            <person name="Reidmuller S."/>
            <person name="Feldblyum T."/>
            <person name="Hsiao J."/>
            <person name="Zismann V."/>
            <person name="Iobst S."/>
            <person name="de Vazeille A.R."/>
            <person name="Buell C.R."/>
            <person name="Ying K."/>
            <person name="Li Y."/>
            <person name="Lu T."/>
            <person name="Huang Y."/>
            <person name="Zhao Q."/>
            <person name="Feng Q."/>
            <person name="Zhang L."/>
            <person name="Zhu J."/>
            <person name="Weng Q."/>
            <person name="Mu J."/>
            <person name="Lu Y."/>
            <person name="Fan D."/>
            <person name="Liu Y."/>
            <person name="Guan J."/>
            <person name="Zhang Y."/>
            <person name="Yu S."/>
            <person name="Liu X."/>
            <person name="Zhang Y."/>
            <person name="Hong G."/>
            <person name="Han B."/>
            <person name="Choisne N."/>
            <person name="Demange N."/>
            <person name="Orjeda G."/>
            <person name="Samain S."/>
            <person name="Cattolico L."/>
            <person name="Pelletier E."/>
            <person name="Couloux A."/>
            <person name="Segurens B."/>
            <person name="Wincker P."/>
            <person name="D'Hont A."/>
            <person name="Scarpelli C."/>
            <person name="Weissenbach J."/>
            <person name="Salanoubat M."/>
            <person name="Quetier F."/>
            <person name="Yu Y."/>
            <person name="Kim H.R."/>
            <person name="Rambo T."/>
            <person name="Currie J."/>
            <person name="Collura K."/>
            <person name="Luo M."/>
            <person name="Yang T."/>
            <person name="Ammiraju J.S.S."/>
            <person name="Engler F."/>
            <person name="Soderlund C."/>
            <person name="Wing R.A."/>
            <person name="Palmer L.E."/>
            <person name="de la Bastide M."/>
            <person name="Spiegel L."/>
            <person name="Nascimento L."/>
            <person name="Zutavern T."/>
            <person name="O'Shaughnessy A."/>
            <person name="Dike S."/>
            <person name="Dedhia N."/>
            <person name="Preston R."/>
            <person name="Balija V."/>
            <person name="McCombie W.R."/>
            <person name="Chow T."/>
            <person name="Chen H."/>
            <person name="Chung M."/>
            <person name="Chen C."/>
            <person name="Shaw J."/>
            <person name="Wu H."/>
            <person name="Hsiao K."/>
            <person name="Chao Y."/>
            <person name="Chu M."/>
            <person name="Cheng C."/>
            <person name="Hour A."/>
            <person name="Lee P."/>
            <person name="Lin S."/>
            <person name="Lin Y."/>
            <person name="Liou J."/>
            <person name="Liu S."/>
            <person name="Hsing Y."/>
            <person name="Raghuvanshi S."/>
            <person name="Mohanty A."/>
            <person name="Bharti A.K."/>
            <person name="Gaur A."/>
            <person name="Gupta V."/>
            <person name="Kumar D."/>
            <person name="Ravi V."/>
            <person name="Vij S."/>
            <person name="Kapur A."/>
            <person name="Khurana P."/>
            <person name="Khurana P."/>
            <person name="Khurana J.P."/>
            <person name="Tyagi A.K."/>
            <person name="Gaikwad K."/>
            <person name="Singh A."/>
            <person name="Dalal V."/>
            <person name="Srivastava S."/>
            <person name="Dixit A."/>
            <person name="Pal A.K."/>
            <person name="Ghazi I.A."/>
            <person name="Yadav M."/>
            <person name="Pandit A."/>
            <person name="Bhargava A."/>
            <person name="Sureshbabu K."/>
            <person name="Batra K."/>
            <person name="Sharma T.R."/>
            <person name="Mohapatra T."/>
            <person name="Singh N.K."/>
            <person name="Messing J."/>
            <person name="Nelson A.B."/>
            <person name="Fuks G."/>
            <person name="Kavchok S."/>
            <person name="Keizer G."/>
            <person name="Linton E."/>
            <person name="Llaca V."/>
            <person name="Song R."/>
            <person name="Tanyolac B."/>
            <person name="Young S."/>
            <person name="Ho-Il K."/>
            <person name="Hahn J.H."/>
            <person name="Sangsakoo G."/>
            <person name="Vanavichit A."/>
            <person name="de Mattos Luiz.A.T."/>
            <person name="Zimmer P.D."/>
            <person name="Malone G."/>
            <person name="Dellagostin O."/>
            <person name="de Oliveira A.C."/>
            <person name="Bevan M."/>
            <person name="Bancroft I."/>
            <person name="Minx P."/>
            <person name="Cordum H."/>
            <person name="Wilson R."/>
            <person name="Cheng Z."/>
            <person name="Jin W."/>
            <person name="Jiang J."/>
            <person name="Leong S.A."/>
            <person name="Iwama H."/>
            <person name="Gojobori T."/>
            <person name="Itoh T."/>
            <person name="Niimura Y."/>
            <person name="Fujii Y."/>
            <person name="Habara T."/>
            <person name="Sakai H."/>
            <person name="Sato Y."/>
            <person name="Wilson G."/>
            <person name="Kumar K."/>
            <person name="McCouch S."/>
            <person name="Juretic N."/>
            <person name="Hoen D."/>
            <person name="Wright S."/>
            <person name="Bruskiewich R."/>
            <person name="Bureau T."/>
            <person name="Miyao A."/>
            <person name="Hirochika H."/>
            <person name="Nishikawa T."/>
            <person name="Kadowaki K."/>
            <person name="Sugiura M."/>
            <person name="Burr B."/>
            <person name="Sasaki T."/>
        </authorList>
    </citation>
    <scope>NUCLEOTIDE SEQUENCE [LARGE SCALE GENOMIC DNA]</scope>
    <source>
        <strain evidence="3">cv. Nipponbare</strain>
    </source>
</reference>
<name>Q5VPU2_ORYSJ</name>